<evidence type="ECO:0000313" key="12">
    <source>
        <dbReference type="Proteomes" id="UP000701680"/>
    </source>
</evidence>
<feature type="transmembrane region" description="Helical" evidence="8">
    <location>
        <begin position="334"/>
        <end position="367"/>
    </location>
</feature>
<reference evidence="11 12" key="1">
    <citation type="journal article" date="2020" name="Cell Host Microbe">
        <title>Functional and Genomic Variation between Human-Derived Isolates of Lachnospiraceae Reveals Inter- and Intra-Species Diversity.</title>
        <authorList>
            <person name="Sorbara M.T."/>
            <person name="Littmann E.R."/>
            <person name="Fontana E."/>
            <person name="Moody T.U."/>
            <person name="Kohout C.E."/>
            <person name="Gjonbalaj M."/>
            <person name="Eaton V."/>
            <person name="Seok R."/>
            <person name="Leiner I.M."/>
            <person name="Pamer E.G."/>
        </authorList>
    </citation>
    <scope>NUCLEOTIDE SEQUENCE [LARGE SCALE GENOMIC DNA]</scope>
    <source>
        <strain evidence="10 11">MSK.17.11</strain>
        <strain evidence="9 12">MSK.17.38</strain>
    </source>
</reference>
<feature type="transmembrane region" description="Helical" evidence="8">
    <location>
        <begin position="12"/>
        <end position="28"/>
    </location>
</feature>
<evidence type="ECO:0000256" key="4">
    <source>
        <dbReference type="ARBA" id="ARBA00022475"/>
    </source>
</evidence>
<organism evidence="10 11">
    <name type="scientific">Dorea phocaeensis</name>
    <dbReference type="NCBI Taxonomy" id="2040291"/>
    <lineage>
        <taxon>Bacteria</taxon>
        <taxon>Bacillati</taxon>
        <taxon>Bacillota</taxon>
        <taxon>Clostridia</taxon>
        <taxon>Lachnospirales</taxon>
        <taxon>Lachnospiraceae</taxon>
        <taxon>Dorea</taxon>
    </lineage>
</organism>
<evidence type="ECO:0000256" key="5">
    <source>
        <dbReference type="ARBA" id="ARBA00022692"/>
    </source>
</evidence>
<dbReference type="AlphaFoldDB" id="A0A850HMF6"/>
<dbReference type="InterPro" id="IPR002549">
    <property type="entry name" value="AI-2E-like"/>
</dbReference>
<dbReference type="EMBL" id="JAAIUO010000008">
    <property type="protein sequence ID" value="NSK15363.1"/>
    <property type="molecule type" value="Genomic_DNA"/>
</dbReference>
<feature type="transmembrane region" description="Helical" evidence="8">
    <location>
        <begin position="181"/>
        <end position="200"/>
    </location>
</feature>
<evidence type="ECO:0000256" key="6">
    <source>
        <dbReference type="ARBA" id="ARBA00022989"/>
    </source>
</evidence>
<evidence type="ECO:0000313" key="11">
    <source>
        <dbReference type="Proteomes" id="UP000528555"/>
    </source>
</evidence>
<dbReference type="Pfam" id="PF01594">
    <property type="entry name" value="AI-2E_transport"/>
    <property type="match status" value="1"/>
</dbReference>
<evidence type="ECO:0000256" key="2">
    <source>
        <dbReference type="ARBA" id="ARBA00009773"/>
    </source>
</evidence>
<sequence length="386" mass="42812">MELNRDTIRKIRGLIVFTALVIVCLWKHEMVFDILGFVFGILFPFILGGAIAFVLNVPMSFIERHLFPEERREKSKGMKKLARPVSMLIVLFAVIAVVGLVMFVVLPQLASTFAGLGKSIQAFIPQVQEWADQLFHNNDEIMNWVNSLEFDWNKIMNAVIDFFRNGAGSVLNSTLTAARSIVSGLTTFFISFVFAVYILLQKEKLSVQAKKVLFAFARKGRAEATLEVLALTYNTFSSFLTGQCVEAVILGSMFVVTMTILKLPYALLVGILIAFTALIPIFGAFIGCVVGAFLIFMVDPVKALIFIVMFLVLQQIEGNLIYPHVVGSSVGLPSIWVLAAVTIGGNLLGIVGMLIFIPLVSVVYALFREIVYLKLKQRKISPEEIV</sequence>
<feature type="transmembrane region" description="Helical" evidence="8">
    <location>
        <begin position="303"/>
        <end position="322"/>
    </location>
</feature>
<keyword evidence="7 8" id="KW-0472">Membrane</keyword>
<evidence type="ECO:0000313" key="9">
    <source>
        <dbReference type="EMBL" id="NSK15363.1"/>
    </source>
</evidence>
<evidence type="ECO:0000256" key="7">
    <source>
        <dbReference type="ARBA" id="ARBA00023136"/>
    </source>
</evidence>
<gene>
    <name evidence="10" type="ORF">G5A66_10900</name>
    <name evidence="9" type="ORF">G5A75_10925</name>
</gene>
<keyword evidence="6 8" id="KW-1133">Transmembrane helix</keyword>
<dbReference type="EMBL" id="JAAITX010000008">
    <property type="protein sequence ID" value="NVH59136.1"/>
    <property type="molecule type" value="Genomic_DNA"/>
</dbReference>
<comment type="caution">
    <text evidence="10">The sequence shown here is derived from an EMBL/GenBank/DDBJ whole genome shotgun (WGS) entry which is preliminary data.</text>
</comment>
<feature type="transmembrane region" description="Helical" evidence="8">
    <location>
        <begin position="267"/>
        <end position="296"/>
    </location>
</feature>
<evidence type="ECO:0000256" key="3">
    <source>
        <dbReference type="ARBA" id="ARBA00022448"/>
    </source>
</evidence>
<feature type="transmembrane region" description="Helical" evidence="8">
    <location>
        <begin position="239"/>
        <end position="261"/>
    </location>
</feature>
<evidence type="ECO:0000256" key="8">
    <source>
        <dbReference type="SAM" id="Phobius"/>
    </source>
</evidence>
<evidence type="ECO:0000313" key="10">
    <source>
        <dbReference type="EMBL" id="NVH59136.1"/>
    </source>
</evidence>
<dbReference type="GO" id="GO:0005886">
    <property type="term" value="C:plasma membrane"/>
    <property type="evidence" value="ECO:0007669"/>
    <property type="project" value="UniProtKB-SubCell"/>
</dbReference>
<dbReference type="Proteomes" id="UP000528555">
    <property type="component" value="Unassembled WGS sequence"/>
</dbReference>
<dbReference type="PANTHER" id="PTHR21716:SF53">
    <property type="entry name" value="PERMEASE PERM-RELATED"/>
    <property type="match status" value="1"/>
</dbReference>
<feature type="transmembrane region" description="Helical" evidence="8">
    <location>
        <begin position="34"/>
        <end position="55"/>
    </location>
</feature>
<evidence type="ECO:0000256" key="1">
    <source>
        <dbReference type="ARBA" id="ARBA00004651"/>
    </source>
</evidence>
<keyword evidence="3" id="KW-0813">Transport</keyword>
<dbReference type="Proteomes" id="UP000701680">
    <property type="component" value="Unassembled WGS sequence"/>
</dbReference>
<proteinExistence type="inferred from homology"/>
<dbReference type="PANTHER" id="PTHR21716">
    <property type="entry name" value="TRANSMEMBRANE PROTEIN"/>
    <property type="match status" value="1"/>
</dbReference>
<accession>A0A850HMF6</accession>
<reference evidence="10" key="2">
    <citation type="submission" date="2020-02" db="EMBL/GenBank/DDBJ databases">
        <authorList>
            <person name="Littmann E."/>
            <person name="Sorbara M."/>
        </authorList>
    </citation>
    <scope>NUCLEOTIDE SEQUENCE</scope>
    <source>
        <strain evidence="10">MSK.17.11</strain>
        <strain evidence="9">MSK.17.38</strain>
    </source>
</reference>
<dbReference type="GO" id="GO:0055085">
    <property type="term" value="P:transmembrane transport"/>
    <property type="evidence" value="ECO:0007669"/>
    <property type="project" value="TreeGrafter"/>
</dbReference>
<keyword evidence="11" id="KW-1185">Reference proteome</keyword>
<keyword evidence="5 8" id="KW-0812">Transmembrane</keyword>
<name>A0A850HMF6_9FIRM</name>
<dbReference type="RefSeq" id="WP_173815031.1">
    <property type="nucleotide sequence ID" value="NZ_JAAITX010000008.1"/>
</dbReference>
<protein>
    <submittedName>
        <fullName evidence="10">AI-2E family transporter</fullName>
    </submittedName>
</protein>
<comment type="subcellular location">
    <subcellularLocation>
        <location evidence="1">Cell membrane</location>
        <topology evidence="1">Multi-pass membrane protein</topology>
    </subcellularLocation>
</comment>
<comment type="similarity">
    <text evidence="2">Belongs to the autoinducer-2 exporter (AI-2E) (TC 2.A.86) family.</text>
</comment>
<feature type="transmembrane region" description="Helical" evidence="8">
    <location>
        <begin position="81"/>
        <end position="106"/>
    </location>
</feature>
<keyword evidence="4" id="KW-1003">Cell membrane</keyword>